<evidence type="ECO:0000256" key="2">
    <source>
        <dbReference type="ARBA" id="ARBA00022670"/>
    </source>
</evidence>
<evidence type="ECO:0000259" key="6">
    <source>
        <dbReference type="Pfam" id="PF00082"/>
    </source>
</evidence>
<dbReference type="GeneID" id="66343178"/>
<dbReference type="GO" id="GO:0006508">
    <property type="term" value="P:proteolysis"/>
    <property type="evidence" value="ECO:0007669"/>
    <property type="project" value="UniProtKB-KW"/>
</dbReference>
<accession>A0AB74VH76</accession>
<keyword evidence="2 5" id="KW-0645">Protease</keyword>
<dbReference type="PANTHER" id="PTHR43806">
    <property type="entry name" value="PEPTIDASE S8"/>
    <property type="match status" value="1"/>
</dbReference>
<dbReference type="SUPFAM" id="SSF52743">
    <property type="entry name" value="Subtilisin-like"/>
    <property type="match status" value="1"/>
</dbReference>
<keyword evidence="3 5" id="KW-0378">Hydrolase</keyword>
<keyword evidence="8" id="KW-1185">Reference proteome</keyword>
<dbReference type="EMBL" id="CP073653">
    <property type="protein sequence ID" value="QUN35574.1"/>
    <property type="molecule type" value="Genomic_DNA"/>
</dbReference>
<keyword evidence="4 5" id="KW-0720">Serine protease</keyword>
<protein>
    <submittedName>
        <fullName evidence="7">S8 family serine peptidase</fullName>
    </submittedName>
</protein>
<name>A0AB74VH76_CLOBE</name>
<comment type="similarity">
    <text evidence="1 5">Belongs to the peptidase S8 family.</text>
</comment>
<feature type="domain" description="Peptidase S8/S53" evidence="6">
    <location>
        <begin position="2"/>
        <end position="228"/>
    </location>
</feature>
<dbReference type="InterPro" id="IPR036852">
    <property type="entry name" value="Peptidase_S8/S53_dom_sf"/>
</dbReference>
<evidence type="ECO:0000256" key="3">
    <source>
        <dbReference type="ARBA" id="ARBA00022801"/>
    </source>
</evidence>
<evidence type="ECO:0000256" key="1">
    <source>
        <dbReference type="ARBA" id="ARBA00011073"/>
    </source>
</evidence>
<dbReference type="RefSeq" id="WP_077869936.1">
    <property type="nucleotide sequence ID" value="NZ_BKAK01000032.1"/>
</dbReference>
<dbReference type="PROSITE" id="PS51892">
    <property type="entry name" value="SUBTILASE"/>
    <property type="match status" value="1"/>
</dbReference>
<feature type="active site" description="Charge relay system" evidence="5">
    <location>
        <position position="8"/>
    </location>
</feature>
<evidence type="ECO:0000313" key="7">
    <source>
        <dbReference type="EMBL" id="QUN35574.1"/>
    </source>
</evidence>
<dbReference type="Gene3D" id="3.40.50.200">
    <property type="entry name" value="Peptidase S8/S53 domain"/>
    <property type="match status" value="1"/>
</dbReference>
<dbReference type="AlphaFoldDB" id="A0AB74VH76"/>
<reference evidence="7" key="1">
    <citation type="submission" date="2021-04" db="EMBL/GenBank/DDBJ databases">
        <title>Complete genome sequence of the type strain Clostridium beijerinckii NRRL B-598.</title>
        <authorList>
            <person name="Sedlar K."/>
            <person name="Branska B."/>
            <person name="Bezdicek M."/>
            <person name="Nykrynova M."/>
            <person name="Lengerova M."/>
            <person name="Skutkova H."/>
            <person name="Patakova P."/>
        </authorList>
    </citation>
    <scope>NUCLEOTIDE SEQUENCE</scope>
    <source>
        <strain evidence="7">DSM 791</strain>
    </source>
</reference>
<organism evidence="7 8">
    <name type="scientific">Clostridium beijerinckii</name>
    <name type="common">Clostridium MP</name>
    <dbReference type="NCBI Taxonomy" id="1520"/>
    <lineage>
        <taxon>Bacteria</taxon>
        <taxon>Bacillati</taxon>
        <taxon>Bacillota</taxon>
        <taxon>Clostridia</taxon>
        <taxon>Eubacteriales</taxon>
        <taxon>Clostridiaceae</taxon>
        <taxon>Clostridium</taxon>
    </lineage>
</organism>
<sequence length="523" mass="60123">MVTVGIIDDGIGIGFYDTYDIGRSIEITPDSIVQDVDICKLKNASHGTICAAIVKKYYPKAILTSIKVLNDKTRKCTSKQLIKAIEWCLDNGIQVVNLSLGTIDYRDFEIIKETINRACNKGLIIVAACNNRDIFTVPASLSNVIGVKCEKNSILKEGEYIFNLYPISGIEVISCSQHQLLVSGCDSKITSRCNSYAAPMITAEVCKVMDKSPNITLEQIKQNLYKNSLNYIDDTIQVNNYKNIDWVSNATLLCIKERKCIFESHYINQINNFKEIEDINVDEFDTLILLNSMINDYKKFEPIIYRFKKKQKSIVVIDDEYQGESYKYLNGAVKLWYPSIVEHFYRASPPQQELDVPLIIIYDYTENEMIKVLETLTVKFRRDGYYAVGACTKSLGVLYGLEYIPFRKDRNFKEIKDKIEVLYKVYDYDIMILGLSINRDDTNIIKEINMCLNPDKVIFIGDNFSNEITTWVEKNGVDQNLIITSKENIEKYSDLGHKMFKYTDIELLYTQILNMLLCENEKT</sequence>
<dbReference type="Proteomes" id="UP000679373">
    <property type="component" value="Chromosome"/>
</dbReference>
<feature type="active site" description="Charge relay system" evidence="5">
    <location>
        <position position="195"/>
    </location>
</feature>
<dbReference type="GO" id="GO:0004252">
    <property type="term" value="F:serine-type endopeptidase activity"/>
    <property type="evidence" value="ECO:0007669"/>
    <property type="project" value="UniProtKB-UniRule"/>
</dbReference>
<dbReference type="InterPro" id="IPR050131">
    <property type="entry name" value="Peptidase_S8_subtilisin-like"/>
</dbReference>
<proteinExistence type="inferred from homology"/>
<evidence type="ECO:0000256" key="5">
    <source>
        <dbReference type="PROSITE-ProRule" id="PRU01240"/>
    </source>
</evidence>
<dbReference type="PANTHER" id="PTHR43806:SF11">
    <property type="entry name" value="CEREVISIN-RELATED"/>
    <property type="match status" value="1"/>
</dbReference>
<evidence type="ECO:0000256" key="4">
    <source>
        <dbReference type="ARBA" id="ARBA00022825"/>
    </source>
</evidence>
<gene>
    <name evidence="7" type="ORF">KEC93_01605</name>
</gene>
<evidence type="ECO:0000313" key="8">
    <source>
        <dbReference type="Proteomes" id="UP000679373"/>
    </source>
</evidence>
<dbReference type="InterPro" id="IPR000209">
    <property type="entry name" value="Peptidase_S8/S53_dom"/>
</dbReference>
<feature type="active site" description="Charge relay system" evidence="5">
    <location>
        <position position="46"/>
    </location>
</feature>
<dbReference type="Pfam" id="PF00082">
    <property type="entry name" value="Peptidase_S8"/>
    <property type="match status" value="1"/>
</dbReference>